<evidence type="ECO:0000256" key="1">
    <source>
        <dbReference type="SAM" id="MobiDB-lite"/>
    </source>
</evidence>
<dbReference type="AlphaFoldDB" id="A0A8X6YC94"/>
<gene>
    <name evidence="2" type="ORF">TNIN_135601</name>
</gene>
<comment type="caution">
    <text evidence="2">The sequence shown here is derived from an EMBL/GenBank/DDBJ whole genome shotgun (WGS) entry which is preliminary data.</text>
</comment>
<dbReference type="EMBL" id="BMAV01017610">
    <property type="protein sequence ID" value="GFY69432.1"/>
    <property type="molecule type" value="Genomic_DNA"/>
</dbReference>
<name>A0A8X6YC94_9ARAC</name>
<feature type="region of interest" description="Disordered" evidence="1">
    <location>
        <begin position="48"/>
        <end position="77"/>
    </location>
</feature>
<evidence type="ECO:0000313" key="3">
    <source>
        <dbReference type="Proteomes" id="UP000886998"/>
    </source>
</evidence>
<feature type="compositionally biased region" description="Polar residues" evidence="1">
    <location>
        <begin position="68"/>
        <end position="77"/>
    </location>
</feature>
<protein>
    <submittedName>
        <fullName evidence="2">Uncharacterized protein</fullName>
    </submittedName>
</protein>
<reference evidence="2" key="1">
    <citation type="submission" date="2020-08" db="EMBL/GenBank/DDBJ databases">
        <title>Multicomponent nature underlies the extraordinary mechanical properties of spider dragline silk.</title>
        <authorList>
            <person name="Kono N."/>
            <person name="Nakamura H."/>
            <person name="Mori M."/>
            <person name="Yoshida Y."/>
            <person name="Ohtoshi R."/>
            <person name="Malay A.D."/>
            <person name="Moran D.A.P."/>
            <person name="Tomita M."/>
            <person name="Numata K."/>
            <person name="Arakawa K."/>
        </authorList>
    </citation>
    <scope>NUCLEOTIDE SEQUENCE</scope>
</reference>
<accession>A0A8X6YC94</accession>
<evidence type="ECO:0000313" key="2">
    <source>
        <dbReference type="EMBL" id="GFY69432.1"/>
    </source>
</evidence>
<dbReference type="Proteomes" id="UP000886998">
    <property type="component" value="Unassembled WGS sequence"/>
</dbReference>
<sequence length="77" mass="9119">MERSHPQCIVCRLRTNLYCSSYHNYCSATCALIDKSEHNDFPGIFRQDETIQKHPRRHNFQMKRKSSQEASTTEKTQ</sequence>
<proteinExistence type="predicted"/>
<keyword evidence="3" id="KW-1185">Reference proteome</keyword>
<organism evidence="2 3">
    <name type="scientific">Trichonephila inaurata madagascariensis</name>
    <dbReference type="NCBI Taxonomy" id="2747483"/>
    <lineage>
        <taxon>Eukaryota</taxon>
        <taxon>Metazoa</taxon>
        <taxon>Ecdysozoa</taxon>
        <taxon>Arthropoda</taxon>
        <taxon>Chelicerata</taxon>
        <taxon>Arachnida</taxon>
        <taxon>Araneae</taxon>
        <taxon>Araneomorphae</taxon>
        <taxon>Entelegynae</taxon>
        <taxon>Araneoidea</taxon>
        <taxon>Nephilidae</taxon>
        <taxon>Trichonephila</taxon>
        <taxon>Trichonephila inaurata</taxon>
    </lineage>
</organism>
<feature type="compositionally biased region" description="Basic residues" evidence="1">
    <location>
        <begin position="53"/>
        <end position="65"/>
    </location>
</feature>